<gene>
    <name evidence="2" type="ORF">COT95_02585</name>
</gene>
<dbReference type="AlphaFoldDB" id="A0A2H0V6J9"/>
<protein>
    <recommendedName>
        <fullName evidence="1">Peptidyl-tRNA hydrolase</fullName>
    </recommendedName>
</protein>
<name>A0A2H0V6J9_9BACT</name>
<comment type="caution">
    <text evidence="2">The sequence shown here is derived from an EMBL/GenBank/DDBJ whole genome shotgun (WGS) entry which is preliminary data.</text>
</comment>
<dbReference type="EMBL" id="PFAN01000127">
    <property type="protein sequence ID" value="PIR94737.1"/>
    <property type="molecule type" value="Genomic_DNA"/>
</dbReference>
<dbReference type="Proteomes" id="UP000228614">
    <property type="component" value="Unassembled WGS sequence"/>
</dbReference>
<sequence length="70" mass="8067">MQKNRSSAGHNGIKSIIDTLKTQNFTRARVGVRTERKKNIPTDKFVLENFSTTELELLKKITPRIIKEIL</sequence>
<evidence type="ECO:0000313" key="3">
    <source>
        <dbReference type="Proteomes" id="UP000228614"/>
    </source>
</evidence>
<reference evidence="3" key="1">
    <citation type="submission" date="2017-09" db="EMBL/GenBank/DDBJ databases">
        <title>Depth-based differentiation of microbial function through sediment-hosted aquifers and enrichment of novel symbionts in the deep terrestrial subsurface.</title>
        <authorList>
            <person name="Probst A.J."/>
            <person name="Ladd B."/>
            <person name="Jarett J.K."/>
            <person name="Geller-Mcgrath D.E."/>
            <person name="Sieber C.M.K."/>
            <person name="Emerson J.B."/>
            <person name="Anantharaman K."/>
            <person name="Thomas B.C."/>
            <person name="Malmstrom R."/>
            <person name="Stieglmeier M."/>
            <person name="Klingl A."/>
            <person name="Woyke T."/>
            <person name="Ryan C.M."/>
            <person name="Banfield J.F."/>
        </authorList>
    </citation>
    <scope>NUCLEOTIDE SEQUENCE [LARGE SCALE GENOMIC DNA]</scope>
</reference>
<evidence type="ECO:0000313" key="2">
    <source>
        <dbReference type="EMBL" id="PIR94737.1"/>
    </source>
</evidence>
<evidence type="ECO:0000256" key="1">
    <source>
        <dbReference type="ARBA" id="ARBA00050038"/>
    </source>
</evidence>
<dbReference type="GO" id="GO:0004045">
    <property type="term" value="F:peptidyl-tRNA hydrolase activity"/>
    <property type="evidence" value="ECO:0007669"/>
    <property type="project" value="InterPro"/>
</dbReference>
<proteinExistence type="predicted"/>
<dbReference type="PROSITE" id="PS01196">
    <property type="entry name" value="PEPT_TRNA_HYDROL_2"/>
    <property type="match status" value="1"/>
</dbReference>
<accession>A0A2H0V6J9</accession>
<dbReference type="InterPro" id="IPR018171">
    <property type="entry name" value="Pept_tRNA_hydro_CS"/>
</dbReference>
<dbReference type="InterPro" id="IPR036416">
    <property type="entry name" value="Pept_tRNA_hydro_sf"/>
</dbReference>
<organism evidence="2 3">
    <name type="scientific">Candidatus Falkowbacteria bacterium CG10_big_fil_rev_8_21_14_0_10_37_6</name>
    <dbReference type="NCBI Taxonomy" id="1974563"/>
    <lineage>
        <taxon>Bacteria</taxon>
        <taxon>Candidatus Falkowiibacteriota</taxon>
    </lineage>
</organism>
<dbReference type="InterPro" id="IPR001328">
    <property type="entry name" value="Pept_tRNA_hydro"/>
</dbReference>
<dbReference type="Pfam" id="PF01195">
    <property type="entry name" value="Pept_tRNA_hydro"/>
    <property type="match status" value="1"/>
</dbReference>
<dbReference type="Gene3D" id="3.40.50.1470">
    <property type="entry name" value="Peptidyl-tRNA hydrolase"/>
    <property type="match status" value="1"/>
</dbReference>
<dbReference type="SUPFAM" id="SSF53178">
    <property type="entry name" value="Peptidyl-tRNA hydrolase-like"/>
    <property type="match status" value="1"/>
</dbReference>